<dbReference type="InterPro" id="IPR035901">
    <property type="entry name" value="GIY-YIG_endonuc_sf"/>
</dbReference>
<dbReference type="Proteomes" id="UP000034471">
    <property type="component" value="Unassembled WGS sequence"/>
</dbReference>
<dbReference type="PANTHER" id="PTHR34477:SF1">
    <property type="entry name" value="UPF0213 PROTEIN YHBQ"/>
    <property type="match status" value="1"/>
</dbReference>
<accession>A0A0G0JNA0</accession>
<evidence type="ECO:0000259" key="2">
    <source>
        <dbReference type="PROSITE" id="PS50164"/>
    </source>
</evidence>
<comment type="caution">
    <text evidence="3">The sequence shown here is derived from an EMBL/GenBank/DDBJ whole genome shotgun (WGS) entry which is preliminary data.</text>
</comment>
<dbReference type="Pfam" id="PF01541">
    <property type="entry name" value="GIY-YIG"/>
    <property type="match status" value="1"/>
</dbReference>
<gene>
    <name evidence="3" type="ORF">US54_C0012G0036</name>
</gene>
<dbReference type="PANTHER" id="PTHR34477">
    <property type="entry name" value="UPF0213 PROTEIN YHBQ"/>
    <property type="match status" value="1"/>
</dbReference>
<dbReference type="STRING" id="1618481.US54_C0012G0036"/>
<dbReference type="InterPro" id="IPR000305">
    <property type="entry name" value="GIY-YIG_endonuc"/>
</dbReference>
<dbReference type="Gene3D" id="3.40.1440.10">
    <property type="entry name" value="GIY-YIG endonuclease"/>
    <property type="match status" value="1"/>
</dbReference>
<evidence type="ECO:0000313" key="3">
    <source>
        <dbReference type="EMBL" id="KKQ38339.1"/>
    </source>
</evidence>
<evidence type="ECO:0000313" key="4">
    <source>
        <dbReference type="Proteomes" id="UP000034471"/>
    </source>
</evidence>
<reference evidence="3 4" key="1">
    <citation type="journal article" date="2015" name="Nature">
        <title>rRNA introns, odd ribosomes, and small enigmatic genomes across a large radiation of phyla.</title>
        <authorList>
            <person name="Brown C.T."/>
            <person name="Hug L.A."/>
            <person name="Thomas B.C."/>
            <person name="Sharon I."/>
            <person name="Castelle C.J."/>
            <person name="Singh A."/>
            <person name="Wilkins M.J."/>
            <person name="Williams K.H."/>
            <person name="Banfield J.F."/>
        </authorList>
    </citation>
    <scope>NUCLEOTIDE SEQUENCE [LARGE SCALE GENOMIC DNA]</scope>
</reference>
<name>A0A0G0JNA0_9BACT</name>
<dbReference type="AlphaFoldDB" id="A0A0G0JNA0"/>
<dbReference type="CDD" id="cd10456">
    <property type="entry name" value="GIY-YIG_UPF0213"/>
    <property type="match status" value="1"/>
</dbReference>
<comment type="similarity">
    <text evidence="1">Belongs to the UPF0213 family.</text>
</comment>
<evidence type="ECO:0000256" key="1">
    <source>
        <dbReference type="ARBA" id="ARBA00007435"/>
    </source>
</evidence>
<dbReference type="SMART" id="SM00465">
    <property type="entry name" value="GIYc"/>
    <property type="match status" value="1"/>
</dbReference>
<dbReference type="PROSITE" id="PS50164">
    <property type="entry name" value="GIY_YIG"/>
    <property type="match status" value="1"/>
</dbReference>
<sequence>MSYFFYILRCSDNSLYCGITTDLARRVAEHNEKKGISSAKYTRSRRPVRLVYSEEYESMAEAMKREREVKRMKKEEKEKLVIQLNNIMDWKMNYLSENGSKKET</sequence>
<dbReference type="SUPFAM" id="SSF82771">
    <property type="entry name" value="GIY-YIG endonuclease"/>
    <property type="match status" value="1"/>
</dbReference>
<dbReference type="InterPro" id="IPR050190">
    <property type="entry name" value="UPF0213_domain"/>
</dbReference>
<dbReference type="EMBL" id="LBTJ01000012">
    <property type="protein sequence ID" value="KKQ38339.1"/>
    <property type="molecule type" value="Genomic_DNA"/>
</dbReference>
<feature type="domain" description="GIY-YIG" evidence="2">
    <location>
        <begin position="1"/>
        <end position="79"/>
    </location>
</feature>
<organism evidence="3 4">
    <name type="scientific">Candidatus Roizmanbacteria bacterium GW2011_GWA2_37_7</name>
    <dbReference type="NCBI Taxonomy" id="1618481"/>
    <lineage>
        <taxon>Bacteria</taxon>
        <taxon>Candidatus Roizmaniibacteriota</taxon>
    </lineage>
</organism>
<protein>
    <submittedName>
        <fullName evidence="3">Endo/excinuclease amino terminal domain protein</fullName>
    </submittedName>
</protein>
<proteinExistence type="inferred from homology"/>